<dbReference type="EMBL" id="JBEHCU010009392">
    <property type="protein sequence ID" value="KAL1379973.1"/>
    <property type="molecule type" value="Genomic_DNA"/>
</dbReference>
<dbReference type="Proteomes" id="UP001562425">
    <property type="component" value="Unassembled WGS sequence"/>
</dbReference>
<feature type="region of interest" description="Disordered" evidence="1">
    <location>
        <begin position="1"/>
        <end position="36"/>
    </location>
</feature>
<proteinExistence type="predicted"/>
<evidence type="ECO:0000313" key="2">
    <source>
        <dbReference type="EMBL" id="KAL1379973.1"/>
    </source>
</evidence>
<organism evidence="2 3">
    <name type="scientific">Culex pipiens pipiens</name>
    <name type="common">Northern house mosquito</name>
    <dbReference type="NCBI Taxonomy" id="38569"/>
    <lineage>
        <taxon>Eukaryota</taxon>
        <taxon>Metazoa</taxon>
        <taxon>Ecdysozoa</taxon>
        <taxon>Arthropoda</taxon>
        <taxon>Hexapoda</taxon>
        <taxon>Insecta</taxon>
        <taxon>Pterygota</taxon>
        <taxon>Neoptera</taxon>
        <taxon>Endopterygota</taxon>
        <taxon>Diptera</taxon>
        <taxon>Nematocera</taxon>
        <taxon>Culicoidea</taxon>
        <taxon>Culicidae</taxon>
        <taxon>Culicinae</taxon>
        <taxon>Culicini</taxon>
        <taxon>Culex</taxon>
        <taxon>Culex</taxon>
    </lineage>
</organism>
<sequence length="67" mass="7910">MRRRSGKGMGVAPKAKRRVRGHVEDRHRSLSPRRSCAQHQKVKVEFKVQCEKWIQNLCVRSRSIRTL</sequence>
<evidence type="ECO:0000256" key="1">
    <source>
        <dbReference type="SAM" id="MobiDB-lite"/>
    </source>
</evidence>
<reference evidence="2 3" key="1">
    <citation type="submission" date="2024-05" db="EMBL/GenBank/DDBJ databases">
        <title>Culex pipiens pipiens assembly and annotation.</title>
        <authorList>
            <person name="Alout H."/>
            <person name="Durand T."/>
        </authorList>
    </citation>
    <scope>NUCLEOTIDE SEQUENCE [LARGE SCALE GENOMIC DNA]</scope>
    <source>
        <strain evidence="2">HA-2024</strain>
        <tissue evidence="2">Whole body</tissue>
    </source>
</reference>
<comment type="caution">
    <text evidence="2">The sequence shown here is derived from an EMBL/GenBank/DDBJ whole genome shotgun (WGS) entry which is preliminary data.</text>
</comment>
<gene>
    <name evidence="2" type="ORF">pipiens_014528</name>
</gene>
<dbReference type="AlphaFoldDB" id="A0ABD1CUC5"/>
<keyword evidence="3" id="KW-1185">Reference proteome</keyword>
<protein>
    <submittedName>
        <fullName evidence="2">Uncharacterized protein</fullName>
    </submittedName>
</protein>
<name>A0ABD1CUC5_CULPP</name>
<evidence type="ECO:0000313" key="3">
    <source>
        <dbReference type="Proteomes" id="UP001562425"/>
    </source>
</evidence>
<accession>A0ABD1CUC5</accession>